<proteinExistence type="predicted"/>
<name>A0A9P4I9J7_9PEZI</name>
<dbReference type="PANTHER" id="PTHR24148">
    <property type="entry name" value="ANKYRIN REPEAT DOMAIN-CONTAINING PROTEIN 39 HOMOLOG-RELATED"/>
    <property type="match status" value="1"/>
</dbReference>
<feature type="domain" description="Heterokaryon incompatibility" evidence="1">
    <location>
        <begin position="95"/>
        <end position="239"/>
    </location>
</feature>
<dbReference type="PANTHER" id="PTHR24148:SF73">
    <property type="entry name" value="HET DOMAIN PROTEIN (AFU_ORTHOLOGUE AFUA_8G01020)"/>
    <property type="match status" value="1"/>
</dbReference>
<organism evidence="2 3">
    <name type="scientific">Rhizodiscina lignyota</name>
    <dbReference type="NCBI Taxonomy" id="1504668"/>
    <lineage>
        <taxon>Eukaryota</taxon>
        <taxon>Fungi</taxon>
        <taxon>Dikarya</taxon>
        <taxon>Ascomycota</taxon>
        <taxon>Pezizomycotina</taxon>
        <taxon>Dothideomycetes</taxon>
        <taxon>Pleosporomycetidae</taxon>
        <taxon>Aulographales</taxon>
        <taxon>Rhizodiscinaceae</taxon>
        <taxon>Rhizodiscina</taxon>
    </lineage>
</organism>
<keyword evidence="3" id="KW-1185">Reference proteome</keyword>
<evidence type="ECO:0000313" key="3">
    <source>
        <dbReference type="Proteomes" id="UP000799772"/>
    </source>
</evidence>
<comment type="caution">
    <text evidence="2">The sequence shown here is derived from an EMBL/GenBank/DDBJ whole genome shotgun (WGS) entry which is preliminary data.</text>
</comment>
<dbReference type="EMBL" id="ML978130">
    <property type="protein sequence ID" value="KAF2095973.1"/>
    <property type="molecule type" value="Genomic_DNA"/>
</dbReference>
<sequence length="740" mass="84736">MLAPDFGWQKTRGRIARQFRVNIVFKTLLRVKLFRKLRKSYLQRKLSTSSPYRPLRDRMIRLLELRPGYALSTIQCSFLYFNLDSGEHLDTHQPYAALSWAWQGQKSTIPISVNGTLMLVSENLFLALLHLRKREVRMLWVDAVCINQNDLEEREKQVRLMGEIYQKATVVHAWLGDSDSFSTQAFDALHGMLQYLNWYETRVKRVVDPGKMPPDPKKWRAISELLYRPWFRRTWILQEVLLARQVLLICGKDVIAMNAFLAIINAMLHANSLHPILSFHPNHLEASGGPMEITIHQLEFLVQAHCEYVIDPLRRWKRTLLGLLVETRLAEVSDHRDKVYGIFGLAEDTGSLGYRNKNSEWVPFKIDYTIPKERVFINVAKAILYTTKDLQLLRFVENKVHVNDGIPSWVPNWAVEGRHSLDSPGSFAPLFASKDSNARPRSPGSWREDCQGLDGDHQYCRRRREISIYCAPDFSFDCDDNLIIKGVQFDTITSVSQLAYPRHDWVHNLDPHTHDPEEKQKLAQNVEQGLDQVCNWIDDCIKTASKSSLYARGGEVDRTLWRLLRGSKPKDDSDSILSSTQSVKRIRDAQSAASVVRKLCLSPCLDAEGPLAEIVLEAAVSQTEEKLSELEQVSQACNHRRFATTRKQHLSLVPQRAGVGDIICVFYGFEYPVVLRRISGDTFQFLGTCVVEGFDFDTAVADLLGAKDSGVKKRSTSRSYDTPGRKVYTSLKRARNFRIA</sequence>
<dbReference type="InterPro" id="IPR010730">
    <property type="entry name" value="HET"/>
</dbReference>
<dbReference type="OrthoDB" id="3557394at2759"/>
<accession>A0A9P4I9J7</accession>
<reference evidence="2" key="1">
    <citation type="journal article" date="2020" name="Stud. Mycol.">
        <title>101 Dothideomycetes genomes: a test case for predicting lifestyles and emergence of pathogens.</title>
        <authorList>
            <person name="Haridas S."/>
            <person name="Albert R."/>
            <person name="Binder M."/>
            <person name="Bloem J."/>
            <person name="Labutti K."/>
            <person name="Salamov A."/>
            <person name="Andreopoulos B."/>
            <person name="Baker S."/>
            <person name="Barry K."/>
            <person name="Bills G."/>
            <person name="Bluhm B."/>
            <person name="Cannon C."/>
            <person name="Castanera R."/>
            <person name="Culley D."/>
            <person name="Daum C."/>
            <person name="Ezra D."/>
            <person name="Gonzalez J."/>
            <person name="Henrissat B."/>
            <person name="Kuo A."/>
            <person name="Liang C."/>
            <person name="Lipzen A."/>
            <person name="Lutzoni F."/>
            <person name="Magnuson J."/>
            <person name="Mondo S."/>
            <person name="Nolan M."/>
            <person name="Ohm R."/>
            <person name="Pangilinan J."/>
            <person name="Park H.-J."/>
            <person name="Ramirez L."/>
            <person name="Alfaro M."/>
            <person name="Sun H."/>
            <person name="Tritt A."/>
            <person name="Yoshinaga Y."/>
            <person name="Zwiers L.-H."/>
            <person name="Turgeon B."/>
            <person name="Goodwin S."/>
            <person name="Spatafora J."/>
            <person name="Crous P."/>
            <person name="Grigoriev I."/>
        </authorList>
    </citation>
    <scope>NUCLEOTIDE SEQUENCE</scope>
    <source>
        <strain evidence="2">CBS 133067</strain>
    </source>
</reference>
<gene>
    <name evidence="2" type="ORF">NA57DRAFT_59035</name>
</gene>
<evidence type="ECO:0000313" key="2">
    <source>
        <dbReference type="EMBL" id="KAF2095973.1"/>
    </source>
</evidence>
<protein>
    <submittedName>
        <fullName evidence="2">HET-domain-containing protein</fullName>
    </submittedName>
</protein>
<dbReference type="AlphaFoldDB" id="A0A9P4I9J7"/>
<dbReference type="Pfam" id="PF06985">
    <property type="entry name" value="HET"/>
    <property type="match status" value="1"/>
</dbReference>
<dbReference type="Proteomes" id="UP000799772">
    <property type="component" value="Unassembled WGS sequence"/>
</dbReference>
<evidence type="ECO:0000259" key="1">
    <source>
        <dbReference type="Pfam" id="PF06985"/>
    </source>
</evidence>
<dbReference type="InterPro" id="IPR052895">
    <property type="entry name" value="HetReg/Transcr_Mod"/>
</dbReference>